<gene>
    <name evidence="2" type="ORF">HMPREF9397_0877</name>
</gene>
<dbReference type="RefSeq" id="WP_002919221.1">
    <property type="nucleotide sequence ID" value="NZ_GL883609.1"/>
</dbReference>
<reference evidence="2 3" key="1">
    <citation type="submission" date="2011-03" db="EMBL/GenBank/DDBJ databases">
        <authorList>
            <person name="Muzny D."/>
            <person name="Qin X."/>
            <person name="Deng J."/>
            <person name="Jiang H."/>
            <person name="Liu Y."/>
            <person name="Qu J."/>
            <person name="Song X.-Z."/>
            <person name="Zhang L."/>
            <person name="Thornton R."/>
            <person name="Coyle M."/>
            <person name="Francisco L."/>
            <person name="Jackson L."/>
            <person name="Javaid M."/>
            <person name="Korchina V."/>
            <person name="Kovar C."/>
            <person name="Mata R."/>
            <person name="Mathew T."/>
            <person name="Ngo R."/>
            <person name="Nguyen L."/>
            <person name="Nguyen N."/>
            <person name="Okwuonu G."/>
            <person name="Ongeri F."/>
            <person name="Pham C."/>
            <person name="Simmons D."/>
            <person name="Wilczek-Boney K."/>
            <person name="Hale W."/>
            <person name="Jakkamsetti A."/>
            <person name="Pham P."/>
            <person name="Ruth R."/>
            <person name="San Lucas F."/>
            <person name="Warren J."/>
            <person name="Zhang J."/>
            <person name="Zhao Z."/>
            <person name="Zhou C."/>
            <person name="Zhu D."/>
            <person name="Lee S."/>
            <person name="Bess C."/>
            <person name="Blankenburg K."/>
            <person name="Forbes L."/>
            <person name="Fu Q."/>
            <person name="Gubbala S."/>
            <person name="Hirani K."/>
            <person name="Jayaseelan J.C."/>
            <person name="Lara F."/>
            <person name="Munidasa M."/>
            <person name="Palculict T."/>
            <person name="Patil S."/>
            <person name="Pu L.-L."/>
            <person name="Saada N."/>
            <person name="Tang L."/>
            <person name="Weissenberger G."/>
            <person name="Zhu Y."/>
            <person name="Hemphill L."/>
            <person name="Shang Y."/>
            <person name="Youmans B."/>
            <person name="Ayvaz T."/>
            <person name="Ross M."/>
            <person name="Santibanez J."/>
            <person name="Aqrawi P."/>
            <person name="Gross S."/>
            <person name="Joshi V."/>
            <person name="Fowler G."/>
            <person name="Nazareth L."/>
            <person name="Reid J."/>
            <person name="Worley K."/>
            <person name="Petrosino J."/>
            <person name="Highlander S."/>
            <person name="Gibbs R."/>
        </authorList>
    </citation>
    <scope>NUCLEOTIDE SEQUENCE [LARGE SCALE GENOMIC DNA]</scope>
    <source>
        <strain evidence="2 3">SK1087</strain>
    </source>
</reference>
<keyword evidence="1" id="KW-0812">Transmembrane</keyword>
<evidence type="ECO:0000313" key="3">
    <source>
        <dbReference type="Proteomes" id="UP000003378"/>
    </source>
</evidence>
<protein>
    <submittedName>
        <fullName evidence="2">Uncharacterized protein</fullName>
    </submittedName>
</protein>
<keyword evidence="1" id="KW-0472">Membrane</keyword>
<proteinExistence type="predicted"/>
<sequence length="60" mass="7000">MKNNKMRICKIHKCDKEVYTPKAMFCGEHERDYRETRKKVGYGILAVSSLIVGGLLKKRK</sequence>
<feature type="transmembrane region" description="Helical" evidence="1">
    <location>
        <begin position="40"/>
        <end position="56"/>
    </location>
</feature>
<evidence type="ECO:0000256" key="1">
    <source>
        <dbReference type="SAM" id="Phobius"/>
    </source>
</evidence>
<dbReference type="EMBL" id="AFDP01000010">
    <property type="protein sequence ID" value="EGG40241.1"/>
    <property type="molecule type" value="Genomic_DNA"/>
</dbReference>
<dbReference type="AlphaFoldDB" id="F3SIA5"/>
<name>F3SIA5_STRSA</name>
<dbReference type="Proteomes" id="UP000003378">
    <property type="component" value="Unassembled WGS sequence"/>
</dbReference>
<accession>F3SIA5</accession>
<keyword evidence="1" id="KW-1133">Transmembrane helix</keyword>
<comment type="caution">
    <text evidence="2">The sequence shown here is derived from an EMBL/GenBank/DDBJ whole genome shotgun (WGS) entry which is preliminary data.</text>
</comment>
<evidence type="ECO:0000313" key="2">
    <source>
        <dbReference type="EMBL" id="EGG40241.1"/>
    </source>
</evidence>
<organism evidence="2 3">
    <name type="scientific">Streptococcus sanguinis SK1087</name>
    <dbReference type="NCBI Taxonomy" id="888824"/>
    <lineage>
        <taxon>Bacteria</taxon>
        <taxon>Bacillati</taxon>
        <taxon>Bacillota</taxon>
        <taxon>Bacilli</taxon>
        <taxon>Lactobacillales</taxon>
        <taxon>Streptococcaceae</taxon>
        <taxon>Streptococcus</taxon>
    </lineage>
</organism>
<dbReference type="HOGENOM" id="CLU_207079_0_0_9"/>